<organism evidence="2 3">
    <name type="scientific">Nocardia colli</name>
    <dbReference type="NCBI Taxonomy" id="2545717"/>
    <lineage>
        <taxon>Bacteria</taxon>
        <taxon>Bacillati</taxon>
        <taxon>Actinomycetota</taxon>
        <taxon>Actinomycetes</taxon>
        <taxon>Mycobacteriales</taxon>
        <taxon>Nocardiaceae</taxon>
        <taxon>Nocardia</taxon>
    </lineage>
</organism>
<comment type="caution">
    <text evidence="2">The sequence shown here is derived from an EMBL/GenBank/DDBJ whole genome shotgun (WGS) entry which is preliminary data.</text>
</comment>
<sequence length="223" mass="24541">MDPIELGIFACVGLAVVAPAVLILVAMRNDQQRRNALWEWTTANSWTCTQNAHANWTARLPGGTKGRLGLAMTGQLGGRWVTVADYYHQTTRTTFDSDNNPSKKVTTHHYNVVVVHLDRPYPPIAVVPRSPLSQLARAAFGDKPTATGNSDFDSRYRVHTSEPDYARWLIGKPLIDAHLSGTATHWSLSGHELLTYHAGRLQNPDAIPALAAPLLHIADLLPR</sequence>
<feature type="transmembrane region" description="Helical" evidence="1">
    <location>
        <begin position="6"/>
        <end position="27"/>
    </location>
</feature>
<dbReference type="AlphaFoldDB" id="A0A5N0DKA7"/>
<accession>A0A5N0DKA7</accession>
<name>A0A5N0DKA7_9NOCA</name>
<evidence type="ECO:0000313" key="3">
    <source>
        <dbReference type="Proteomes" id="UP000323876"/>
    </source>
</evidence>
<evidence type="ECO:0008006" key="4">
    <source>
        <dbReference type="Google" id="ProtNLM"/>
    </source>
</evidence>
<dbReference type="RefSeq" id="WP_150408472.1">
    <property type="nucleotide sequence ID" value="NZ_VXLC01000062.1"/>
</dbReference>
<gene>
    <name evidence="2" type="ORF">F3087_45665</name>
</gene>
<dbReference type="Proteomes" id="UP000323876">
    <property type="component" value="Unassembled WGS sequence"/>
</dbReference>
<keyword evidence="1" id="KW-0472">Membrane</keyword>
<keyword evidence="1" id="KW-1133">Transmembrane helix</keyword>
<keyword evidence="1" id="KW-0812">Transmembrane</keyword>
<evidence type="ECO:0000313" key="2">
    <source>
        <dbReference type="EMBL" id="KAA8877183.1"/>
    </source>
</evidence>
<protein>
    <recommendedName>
        <fullName evidence="4">DUF3137 domain-containing protein</fullName>
    </recommendedName>
</protein>
<dbReference type="EMBL" id="VXLC01000062">
    <property type="protein sequence ID" value="KAA8877183.1"/>
    <property type="molecule type" value="Genomic_DNA"/>
</dbReference>
<keyword evidence="3" id="KW-1185">Reference proteome</keyword>
<proteinExistence type="predicted"/>
<evidence type="ECO:0000256" key="1">
    <source>
        <dbReference type="SAM" id="Phobius"/>
    </source>
</evidence>
<reference evidence="2 3" key="1">
    <citation type="submission" date="2019-09" db="EMBL/GenBank/DDBJ databases">
        <authorList>
            <person name="Wang X."/>
        </authorList>
    </citation>
    <scope>NUCLEOTIDE SEQUENCE [LARGE SCALE GENOMIC DNA]</scope>
    <source>
        <strain evidence="2 3">CICC 11023</strain>
    </source>
</reference>
<dbReference type="OrthoDB" id="4543032at2"/>